<dbReference type="AlphaFoldDB" id="I7I8A0"/>
<sequence length="681" mass="78764">MLIIHRLLRPIKNYNRTNCRRSFTNVTNVLNSTASIEKKTAVSNNNLKKEIEDCNKSLSKNNLIQVHKFLENITFEHFKEEPNLVSKLAIISVKKKIFSRPFFEILNHDSHLLIPKLCPKYLSLLLSSIANSYNKYNDNILVGKCKGIKYNRINRYEKLILQSINYLDESSKNNFIDFTPLDLSLTLSSLVKLNTGKSTTIDISNGLNNWLNDLNIDKYPDNTCQSHHFGLIGLHSSKFSRSSEIIPKIFKHVKVKDITPSIAILLLGAMHRHGYTSIKLSFILINIALKDGNLWTREIVWLIKLLNLHYSYNLNHYIIDIIDLLKKHYDWMNITQLSSVTASLTQLGNKLSNIQPNNLNLPDIILKEITYISNLLYGNLSKTNYLDEKATLNLLTFISDGKNKLTHKIAKFLDKNYSKLIPLYTKRIIIHTVTNNKLVIMGYDMRTELLSRIDEFLPFELLKVIEDIELCDEFVERLQYNIYNNHNSNIKVIARLLSTAPRFTIPIPNLSELESNISPTIMVHLCLGIIVNVKLHTLMNMDFVNNTIKYCIDLPISKFYSIKSTARFIGFSSPPDLPDNLPLLLLVIYHSCVMYQMASQCHFYFRKLQISLNYDDGNLEDDREIFGRENEAQRNYSEIGNDIACGVVECLTKLSNKTLIVKRRHDVFHIDIILYQPFYNY</sequence>
<reference evidence="1 2" key="2">
    <citation type="journal article" date="2013" name="PLoS ONE">
        <title>Whole genome mapping and re-organization of the nuclear and mitochondrial genomes of Babesia microti isolates.</title>
        <authorList>
            <person name="Cornillot E."/>
            <person name="Dassouli A."/>
            <person name="Garg A."/>
            <person name="Pachikara N."/>
            <person name="Randazzo S."/>
            <person name="Depoix D."/>
            <person name="Carcy B."/>
            <person name="Delbecq S."/>
            <person name="Frutos R."/>
            <person name="Silva J.C."/>
            <person name="Sutton R."/>
            <person name="Krause P.J."/>
            <person name="Mamoun C.B."/>
        </authorList>
    </citation>
    <scope>NUCLEOTIDE SEQUENCE [LARGE SCALE GENOMIC DNA]</scope>
    <source>
        <strain evidence="1 2">RI</strain>
    </source>
</reference>
<accession>I7I8A0</accession>
<reference evidence="1 2" key="1">
    <citation type="journal article" date="2012" name="Nucleic Acids Res.">
        <title>Sequencing of the smallest Apicomplexan genome from the human pathogen Babesia microti.</title>
        <authorList>
            <person name="Cornillot E."/>
            <person name="Hadj-Kaddour K."/>
            <person name="Dassouli A."/>
            <person name="Noel B."/>
            <person name="Ranwez V."/>
            <person name="Vacherie B."/>
            <person name="Augagneur Y."/>
            <person name="Bres V."/>
            <person name="Duclos A."/>
            <person name="Randazzo S."/>
            <person name="Carcy B."/>
            <person name="Debierre-Grockiego F."/>
            <person name="Delbecq S."/>
            <person name="Moubri-Menage K."/>
            <person name="Shams-Eldin H."/>
            <person name="Usmani-Brown S."/>
            <person name="Bringaud F."/>
            <person name="Wincker P."/>
            <person name="Vivares C.P."/>
            <person name="Schwarz R.T."/>
            <person name="Schetters T.P."/>
            <person name="Krause P.J."/>
            <person name="Gorenflot A."/>
            <person name="Berry V."/>
            <person name="Barbe V."/>
            <person name="Ben Mamoun C."/>
        </authorList>
    </citation>
    <scope>NUCLEOTIDE SEQUENCE [LARGE SCALE GENOMIC DNA]</scope>
    <source>
        <strain evidence="1 2">RI</strain>
    </source>
</reference>
<gene>
    <name evidence="1" type="ORF">BMR1_01G02585</name>
</gene>
<keyword evidence="2" id="KW-1185">Reference proteome</keyword>
<name>I7I8A0_BABMR</name>
<evidence type="ECO:0000313" key="2">
    <source>
        <dbReference type="Proteomes" id="UP000002899"/>
    </source>
</evidence>
<proteinExistence type="predicted"/>
<dbReference type="KEGG" id="bmic:BMR1_01G02585"/>
<dbReference type="EMBL" id="FO082871">
    <property type="protein sequence ID" value="CCF72973.1"/>
    <property type="molecule type" value="Genomic_DNA"/>
</dbReference>
<reference evidence="1 2" key="3">
    <citation type="journal article" date="2016" name="Sci. Rep.">
        <title>Genome-wide diversity and gene expression profiling of Babesia microti isolates identify polymorphic genes that mediate host-pathogen interactions.</title>
        <authorList>
            <person name="Silva J.C."/>
            <person name="Cornillot E."/>
            <person name="McCracken C."/>
            <person name="Usmani-Brown S."/>
            <person name="Dwivedi A."/>
            <person name="Ifeonu O.O."/>
            <person name="Crabtree J."/>
            <person name="Gotia H.T."/>
            <person name="Virji A.Z."/>
            <person name="Reynes C."/>
            <person name="Colinge J."/>
            <person name="Kumar V."/>
            <person name="Lawres L."/>
            <person name="Pazzi J.E."/>
            <person name="Pablo J.V."/>
            <person name="Hung C."/>
            <person name="Brancato J."/>
            <person name="Kumari P."/>
            <person name="Orvis J."/>
            <person name="Tretina K."/>
            <person name="Chibucos M."/>
            <person name="Ott S."/>
            <person name="Sadzewicz L."/>
            <person name="Sengamalay N."/>
            <person name="Shetty A.C."/>
            <person name="Su Q."/>
            <person name="Tallon L."/>
            <person name="Fraser C.M."/>
            <person name="Frutos R."/>
            <person name="Molina D.M."/>
            <person name="Krause P.J."/>
            <person name="Ben Mamoun C."/>
        </authorList>
    </citation>
    <scope>NUCLEOTIDE SEQUENCE [LARGE SCALE GENOMIC DNA]</scope>
    <source>
        <strain evidence="1 2">RI</strain>
    </source>
</reference>
<dbReference type="RefSeq" id="XP_012647582.1">
    <property type="nucleotide sequence ID" value="XM_012792128.1"/>
</dbReference>
<dbReference type="Proteomes" id="UP000002899">
    <property type="component" value="Chromosome I"/>
</dbReference>
<dbReference type="GeneID" id="24423589"/>
<dbReference type="VEuPathDB" id="PiroplasmaDB:BMR1_01G02585"/>
<evidence type="ECO:0000313" key="1">
    <source>
        <dbReference type="EMBL" id="CCF72973.1"/>
    </source>
</evidence>
<organism evidence="1 2">
    <name type="scientific">Babesia microti (strain RI)</name>
    <dbReference type="NCBI Taxonomy" id="1133968"/>
    <lineage>
        <taxon>Eukaryota</taxon>
        <taxon>Sar</taxon>
        <taxon>Alveolata</taxon>
        <taxon>Apicomplexa</taxon>
        <taxon>Aconoidasida</taxon>
        <taxon>Piroplasmida</taxon>
        <taxon>Babesiidae</taxon>
        <taxon>Babesia</taxon>
    </lineage>
</organism>
<protein>
    <submittedName>
        <fullName evidence="1">Uncharacterized protein</fullName>
    </submittedName>
</protein>